<name>A0ABU6MRC1_9BACI</name>
<evidence type="ECO:0000313" key="1">
    <source>
        <dbReference type="EMBL" id="MED1205772.1"/>
    </source>
</evidence>
<gene>
    <name evidence="1" type="ORF">P4T90_22310</name>
</gene>
<evidence type="ECO:0008006" key="3">
    <source>
        <dbReference type="Google" id="ProtNLM"/>
    </source>
</evidence>
<dbReference type="SUPFAM" id="SSF109854">
    <property type="entry name" value="DinB/YfiT-like putative metalloenzymes"/>
    <property type="match status" value="1"/>
</dbReference>
<dbReference type="RefSeq" id="WP_066264141.1">
    <property type="nucleotide sequence ID" value="NZ_JARMAB010000040.1"/>
</dbReference>
<proteinExistence type="predicted"/>
<sequence>MKNDLLRHFLASLSYRATQAIQEVPSHFSHLELGNEVRKPIEILNHITFLMAYTIHCFQEIPLEDYRKMKNWEQEVQAFYETAEKLDHILEKDLTPSIRTYEQLIQGPFSDAMTHVGQLSMMRRLADAPVKYENFMEADIRKGFIYPNHS</sequence>
<protein>
    <recommendedName>
        <fullName evidence="3">DinB family protein</fullName>
    </recommendedName>
</protein>
<dbReference type="EMBL" id="JARMAB010000040">
    <property type="protein sequence ID" value="MED1205772.1"/>
    <property type="molecule type" value="Genomic_DNA"/>
</dbReference>
<comment type="caution">
    <text evidence="1">The sequence shown here is derived from an EMBL/GenBank/DDBJ whole genome shotgun (WGS) entry which is preliminary data.</text>
</comment>
<dbReference type="InterPro" id="IPR034660">
    <property type="entry name" value="DinB/YfiT-like"/>
</dbReference>
<accession>A0ABU6MRC1</accession>
<organism evidence="1 2">
    <name type="scientific">Heyndrickxia acidicola</name>
    <dbReference type="NCBI Taxonomy" id="209389"/>
    <lineage>
        <taxon>Bacteria</taxon>
        <taxon>Bacillati</taxon>
        <taxon>Bacillota</taxon>
        <taxon>Bacilli</taxon>
        <taxon>Bacillales</taxon>
        <taxon>Bacillaceae</taxon>
        <taxon>Heyndrickxia</taxon>
    </lineage>
</organism>
<dbReference type="Proteomes" id="UP001341444">
    <property type="component" value="Unassembled WGS sequence"/>
</dbReference>
<evidence type="ECO:0000313" key="2">
    <source>
        <dbReference type="Proteomes" id="UP001341444"/>
    </source>
</evidence>
<reference evidence="1 2" key="1">
    <citation type="submission" date="2023-03" db="EMBL/GenBank/DDBJ databases">
        <title>Bacillus Genome Sequencing.</title>
        <authorList>
            <person name="Dunlap C."/>
        </authorList>
    </citation>
    <scope>NUCLEOTIDE SEQUENCE [LARGE SCALE GENOMIC DNA]</scope>
    <source>
        <strain evidence="1 2">B-23453</strain>
    </source>
</reference>
<keyword evidence="2" id="KW-1185">Reference proteome</keyword>